<feature type="binding site" evidence="8">
    <location>
        <begin position="40"/>
        <end position="42"/>
    </location>
    <ligand>
        <name>GTP</name>
        <dbReference type="ChEBI" id="CHEBI:37565"/>
    </ligand>
</feature>
<feature type="binding site" description="in other chain" evidence="8">
    <location>
        <position position="301"/>
    </location>
    <ligand>
        <name>IMP</name>
        <dbReference type="ChEBI" id="CHEBI:58053"/>
        <note>ligand shared between dimeric partners</note>
    </ligand>
</feature>
<feature type="binding site" description="in other chain" evidence="8">
    <location>
        <position position="239"/>
    </location>
    <ligand>
        <name>IMP</name>
        <dbReference type="ChEBI" id="CHEBI:58053"/>
        <note>ligand shared between dimeric partners</note>
    </ligand>
</feature>
<dbReference type="SMART" id="SM00788">
    <property type="entry name" value="Adenylsucc_synt"/>
    <property type="match status" value="1"/>
</dbReference>
<dbReference type="EMBL" id="BATJ01000001">
    <property type="protein sequence ID" value="GAD65374.1"/>
    <property type="molecule type" value="Genomic_DNA"/>
</dbReference>
<dbReference type="HAMAP" id="MF_00011">
    <property type="entry name" value="Adenylosucc_synth"/>
    <property type="match status" value="1"/>
</dbReference>
<dbReference type="FunFam" id="3.90.170.10:FF:000001">
    <property type="entry name" value="Adenylosuccinate synthetase"/>
    <property type="match status" value="1"/>
</dbReference>
<comment type="similarity">
    <text evidence="8">Belongs to the adenylosuccinate synthetase family.</text>
</comment>
<feature type="active site" description="Proton acceptor" evidence="8">
    <location>
        <position position="13"/>
    </location>
</feature>
<feature type="binding site" description="in other chain" evidence="8">
    <location>
        <begin position="13"/>
        <end position="16"/>
    </location>
    <ligand>
        <name>IMP</name>
        <dbReference type="ChEBI" id="CHEBI:58053"/>
        <note>ligand shared between dimeric partners</note>
    </ligand>
</feature>
<feature type="binding site" evidence="8">
    <location>
        <begin position="407"/>
        <end position="409"/>
    </location>
    <ligand>
        <name>GTP</name>
        <dbReference type="ChEBI" id="CHEBI:37565"/>
    </ligand>
</feature>
<dbReference type="InterPro" id="IPR042111">
    <property type="entry name" value="Adenylosuccinate_synth_dom3"/>
</dbReference>
<dbReference type="CDD" id="cd03108">
    <property type="entry name" value="AdSS"/>
    <property type="match status" value="1"/>
</dbReference>
<protein>
    <recommendedName>
        <fullName evidence="8">Adenylosuccinate synthetase</fullName>
        <shortName evidence="8">AMPSase</shortName>
        <shortName evidence="8">AdSS</shortName>
        <ecNumber evidence="8">6.3.4.4</ecNumber>
    </recommendedName>
    <alternativeName>
        <fullName evidence="8">IMP--aspartate ligase</fullName>
    </alternativeName>
</protein>
<organism evidence="9 10">
    <name type="scientific">Vibrio proteolyticus NBRC 13287</name>
    <dbReference type="NCBI Taxonomy" id="1219065"/>
    <lineage>
        <taxon>Bacteria</taxon>
        <taxon>Pseudomonadati</taxon>
        <taxon>Pseudomonadota</taxon>
        <taxon>Gammaproteobacteria</taxon>
        <taxon>Vibrionales</taxon>
        <taxon>Vibrionaceae</taxon>
        <taxon>Vibrio</taxon>
    </lineage>
</organism>
<dbReference type="AlphaFoldDB" id="U3B6A6"/>
<comment type="catalytic activity">
    <reaction evidence="8">
        <text>IMP + L-aspartate + GTP = N(6)-(1,2-dicarboxyethyl)-AMP + GDP + phosphate + 2 H(+)</text>
        <dbReference type="Rhea" id="RHEA:15753"/>
        <dbReference type="ChEBI" id="CHEBI:15378"/>
        <dbReference type="ChEBI" id="CHEBI:29991"/>
        <dbReference type="ChEBI" id="CHEBI:37565"/>
        <dbReference type="ChEBI" id="CHEBI:43474"/>
        <dbReference type="ChEBI" id="CHEBI:57567"/>
        <dbReference type="ChEBI" id="CHEBI:58053"/>
        <dbReference type="ChEBI" id="CHEBI:58189"/>
        <dbReference type="EC" id="6.3.4.4"/>
    </reaction>
</comment>
<dbReference type="STRING" id="1219065.VPR01S_01_01470"/>
<dbReference type="PANTHER" id="PTHR11846:SF0">
    <property type="entry name" value="ADENYLOSUCCINATE SYNTHETASE"/>
    <property type="match status" value="1"/>
</dbReference>
<dbReference type="Pfam" id="PF00709">
    <property type="entry name" value="Adenylsucc_synt"/>
    <property type="match status" value="1"/>
</dbReference>
<evidence type="ECO:0000256" key="4">
    <source>
        <dbReference type="ARBA" id="ARBA00022741"/>
    </source>
</evidence>
<dbReference type="SUPFAM" id="SSF52540">
    <property type="entry name" value="P-loop containing nucleoside triphosphate hydrolases"/>
    <property type="match status" value="1"/>
</dbReference>
<dbReference type="PANTHER" id="PTHR11846">
    <property type="entry name" value="ADENYLOSUCCINATE SYNTHETASE"/>
    <property type="match status" value="1"/>
</dbReference>
<dbReference type="GO" id="GO:0004019">
    <property type="term" value="F:adenylosuccinate synthase activity"/>
    <property type="evidence" value="ECO:0007669"/>
    <property type="project" value="UniProtKB-UniRule"/>
</dbReference>
<dbReference type="InterPro" id="IPR001114">
    <property type="entry name" value="Adenylosuccinate_synthetase"/>
</dbReference>
<dbReference type="eggNOG" id="COG0104">
    <property type="taxonomic scope" value="Bacteria"/>
</dbReference>
<evidence type="ECO:0000313" key="10">
    <source>
        <dbReference type="Proteomes" id="UP000016570"/>
    </source>
</evidence>
<keyword evidence="3 8" id="KW-0479">Metal-binding</keyword>
<dbReference type="Proteomes" id="UP000016570">
    <property type="component" value="Unassembled WGS sequence"/>
</dbReference>
<feature type="binding site" evidence="8">
    <location>
        <begin position="297"/>
        <end position="303"/>
    </location>
    <ligand>
        <name>substrate</name>
    </ligand>
</feature>
<dbReference type="GO" id="GO:0046040">
    <property type="term" value="P:IMP metabolic process"/>
    <property type="evidence" value="ECO:0007669"/>
    <property type="project" value="TreeGrafter"/>
</dbReference>
<comment type="function">
    <text evidence="8">Plays an important role in the de novo pathway of purine nucleotide biosynthesis. Catalyzes the first committed step in the biosynthesis of AMP from IMP.</text>
</comment>
<evidence type="ECO:0000313" key="9">
    <source>
        <dbReference type="EMBL" id="GAD65374.1"/>
    </source>
</evidence>
<evidence type="ECO:0000256" key="1">
    <source>
        <dbReference type="ARBA" id="ARBA00011738"/>
    </source>
</evidence>
<dbReference type="EC" id="6.3.4.4" evidence="8"/>
<comment type="cofactor">
    <cofactor evidence="8">
        <name>Mg(2+)</name>
        <dbReference type="ChEBI" id="CHEBI:18420"/>
    </cofactor>
    <text evidence="8">Binds 1 Mg(2+) ion per subunit.</text>
</comment>
<evidence type="ECO:0000256" key="2">
    <source>
        <dbReference type="ARBA" id="ARBA00022598"/>
    </source>
</evidence>
<keyword evidence="2 8" id="KW-0436">Ligase</keyword>
<evidence type="ECO:0000256" key="8">
    <source>
        <dbReference type="HAMAP-Rule" id="MF_00011"/>
    </source>
</evidence>
<dbReference type="GO" id="GO:0005737">
    <property type="term" value="C:cytoplasm"/>
    <property type="evidence" value="ECO:0007669"/>
    <property type="project" value="UniProtKB-SubCell"/>
</dbReference>
<feature type="binding site" evidence="8">
    <location>
        <position position="13"/>
    </location>
    <ligand>
        <name>Mg(2+)</name>
        <dbReference type="ChEBI" id="CHEBI:18420"/>
    </ligand>
</feature>
<comment type="caution">
    <text evidence="8">Lacks conserved residue(s) required for the propagation of feature annotation.</text>
</comment>
<evidence type="ECO:0000256" key="6">
    <source>
        <dbReference type="ARBA" id="ARBA00022842"/>
    </source>
</evidence>
<comment type="caution">
    <text evidence="9">The sequence shown here is derived from an EMBL/GenBank/DDBJ whole genome shotgun (WGS) entry which is preliminary data.</text>
</comment>
<comment type="subcellular location">
    <subcellularLocation>
        <location evidence="8">Cytoplasm</location>
    </subcellularLocation>
</comment>
<keyword evidence="4 8" id="KW-0547">Nucleotide-binding</keyword>
<dbReference type="NCBIfam" id="NF002223">
    <property type="entry name" value="PRK01117.1"/>
    <property type="match status" value="1"/>
</dbReference>
<gene>
    <name evidence="8 9" type="primary">purA</name>
    <name evidence="9" type="ORF">VPR01S_01_01470</name>
</gene>
<feature type="binding site" evidence="8">
    <location>
        <position position="303"/>
    </location>
    <ligand>
        <name>GTP</name>
        <dbReference type="ChEBI" id="CHEBI:37565"/>
    </ligand>
</feature>
<feature type="binding site" description="in other chain" evidence="8">
    <location>
        <position position="127"/>
    </location>
    <ligand>
        <name>IMP</name>
        <dbReference type="ChEBI" id="CHEBI:58053"/>
        <note>ligand shared between dimeric partners</note>
    </ligand>
</feature>
<feature type="binding site" evidence="8">
    <location>
        <position position="141"/>
    </location>
    <ligand>
        <name>IMP</name>
        <dbReference type="ChEBI" id="CHEBI:58053"/>
        <note>ligand shared between dimeric partners</note>
    </ligand>
</feature>
<dbReference type="RefSeq" id="WP_021703366.1">
    <property type="nucleotide sequence ID" value="NZ_BATJ01000001.1"/>
</dbReference>
<feature type="active site" description="Proton donor" evidence="8">
    <location>
        <position position="41"/>
    </location>
</feature>
<dbReference type="UniPathway" id="UPA00075">
    <property type="reaction ID" value="UER00335"/>
</dbReference>
<dbReference type="Gene3D" id="3.40.440.10">
    <property type="entry name" value="Adenylosuccinate Synthetase, subunit A, domain 1"/>
    <property type="match status" value="1"/>
</dbReference>
<keyword evidence="7 8" id="KW-0342">GTP-binding</keyword>
<keyword evidence="10" id="KW-1185">Reference proteome</keyword>
<dbReference type="InterPro" id="IPR042110">
    <property type="entry name" value="Adenylosuccinate_synth_dom2"/>
</dbReference>
<name>U3B6A6_VIBPR</name>
<feature type="binding site" evidence="8">
    <location>
        <begin position="12"/>
        <end position="18"/>
    </location>
    <ligand>
        <name>GTP</name>
        <dbReference type="ChEBI" id="CHEBI:37565"/>
    </ligand>
</feature>
<keyword evidence="5 8" id="KW-0658">Purine biosynthesis</keyword>
<comment type="subunit">
    <text evidence="1 8">Homodimer.</text>
</comment>
<dbReference type="GO" id="GO:0005525">
    <property type="term" value="F:GTP binding"/>
    <property type="evidence" value="ECO:0007669"/>
    <property type="project" value="UniProtKB-UniRule"/>
</dbReference>
<dbReference type="Gene3D" id="1.10.300.10">
    <property type="entry name" value="Adenylosuccinate Synthetase, subunit A, domain 2"/>
    <property type="match status" value="1"/>
</dbReference>
<feature type="binding site" evidence="8">
    <location>
        <begin position="329"/>
        <end position="331"/>
    </location>
    <ligand>
        <name>GTP</name>
        <dbReference type="ChEBI" id="CHEBI:37565"/>
    </ligand>
</feature>
<dbReference type="InterPro" id="IPR027417">
    <property type="entry name" value="P-loop_NTPase"/>
</dbReference>
<reference evidence="9 10" key="1">
    <citation type="submission" date="2013-09" db="EMBL/GenBank/DDBJ databases">
        <title>Whole genome shotgun sequence of Vibrio proteolyticus NBRC 13287.</title>
        <authorList>
            <person name="Isaki S."/>
            <person name="Hosoyama A."/>
            <person name="Numata M."/>
            <person name="Hashimoto M."/>
            <person name="Hosoyama Y."/>
            <person name="Tsuchikane K."/>
            <person name="Noguchi M."/>
            <person name="Hirakata S."/>
            <person name="Ichikawa N."/>
            <person name="Ohji S."/>
            <person name="Yamazoe A."/>
            <person name="Fujita N."/>
        </authorList>
    </citation>
    <scope>NUCLEOTIDE SEQUENCE [LARGE SCALE GENOMIC DNA]</scope>
    <source>
        <strain evidence="9 10">NBRC 13287</strain>
    </source>
</reference>
<evidence type="ECO:0000256" key="5">
    <source>
        <dbReference type="ARBA" id="ARBA00022755"/>
    </source>
</evidence>
<evidence type="ECO:0000256" key="3">
    <source>
        <dbReference type="ARBA" id="ARBA00022723"/>
    </source>
</evidence>
<dbReference type="Gene3D" id="3.90.170.10">
    <property type="entry name" value="Adenylosuccinate Synthetase, subunit A, domain 3"/>
    <property type="match status" value="1"/>
</dbReference>
<sequence>MSSIVVVGANWGDEGKGRIVDFLAEQASASIRFQGGNNAGHTVVNDLGTFKLHQLPSGVFNPDCLAVLGPGMVISPESLSKELEEVESAGVKINLSISDRATLCLPLHAMEDTLEEQRLADRAYGSTRQGIAPAYGDRVMKKGILVGWLKQPEVLTERLQFMLDWKLPQMRALYPDFQFEQTAEEMAQWLLDVSAPWRDAICNVSIPLKALQQDNQNLLFEAQLGAGRDLTYGEYPWTTSSNVVSMYAGIGSGLPALRPERVIAVAKAFSSSVGTGTLITAMEEQDAFREAANEFGATTGRPRDMGYFDAVATKNGVELQAATEIALTKVDCLTGLKDLKICVAYGGEHSENPIWPQTAALSPVYEQMESWSEDITACRKFEDLPVAAQKYVLRIEELMGVPVKMVSVGPGREQMIMR</sequence>
<dbReference type="GO" id="GO:0000287">
    <property type="term" value="F:magnesium ion binding"/>
    <property type="evidence" value="ECO:0007669"/>
    <property type="project" value="UniProtKB-UniRule"/>
</dbReference>
<feature type="binding site" evidence="8">
    <location>
        <position position="40"/>
    </location>
    <ligand>
        <name>Mg(2+)</name>
        <dbReference type="ChEBI" id="CHEBI:18420"/>
    </ligand>
</feature>
<feature type="binding site" description="in other chain" evidence="8">
    <location>
        <begin position="38"/>
        <end position="41"/>
    </location>
    <ligand>
        <name>IMP</name>
        <dbReference type="ChEBI" id="CHEBI:58053"/>
        <note>ligand shared between dimeric partners</note>
    </ligand>
</feature>
<evidence type="ECO:0000256" key="7">
    <source>
        <dbReference type="ARBA" id="ARBA00023134"/>
    </source>
</evidence>
<accession>U3B6A6</accession>
<keyword evidence="8" id="KW-0963">Cytoplasm</keyword>
<comment type="pathway">
    <text evidence="8">Purine metabolism; AMP biosynthesis via de novo pathway; AMP from IMP: step 1/2.</text>
</comment>
<keyword evidence="6 8" id="KW-0460">Magnesium</keyword>
<dbReference type="GO" id="GO:0044208">
    <property type="term" value="P:'de novo' AMP biosynthetic process"/>
    <property type="evidence" value="ECO:0007669"/>
    <property type="project" value="UniProtKB-UniRule"/>
</dbReference>
<dbReference type="InterPro" id="IPR042109">
    <property type="entry name" value="Adenylosuccinate_synth_dom1"/>
</dbReference>
<proteinExistence type="inferred from homology"/>